<dbReference type="Gene3D" id="1.10.10.10">
    <property type="entry name" value="Winged helix-like DNA-binding domain superfamily/Winged helix DNA-binding domain"/>
    <property type="match status" value="1"/>
</dbReference>
<dbReference type="InterPro" id="IPR009057">
    <property type="entry name" value="Homeodomain-like_sf"/>
</dbReference>
<dbReference type="GO" id="GO:0003677">
    <property type="term" value="F:DNA binding"/>
    <property type="evidence" value="ECO:0007669"/>
    <property type="project" value="InterPro"/>
</dbReference>
<dbReference type="GO" id="GO:1901135">
    <property type="term" value="P:carbohydrate derivative metabolic process"/>
    <property type="evidence" value="ECO:0007669"/>
    <property type="project" value="InterPro"/>
</dbReference>
<feature type="domain" description="HTH rpiR-type" evidence="1">
    <location>
        <begin position="10"/>
        <end position="86"/>
    </location>
</feature>
<dbReference type="InterPro" id="IPR035472">
    <property type="entry name" value="RpiR-like_SIS"/>
</dbReference>
<dbReference type="GO" id="GO:0097367">
    <property type="term" value="F:carbohydrate derivative binding"/>
    <property type="evidence" value="ECO:0007669"/>
    <property type="project" value="InterPro"/>
</dbReference>
<dbReference type="EMBL" id="CP069534">
    <property type="protein sequence ID" value="QRP70735.1"/>
    <property type="molecule type" value="Genomic_DNA"/>
</dbReference>
<gene>
    <name evidence="2" type="ORF">I6J21_00730</name>
</gene>
<dbReference type="Gene3D" id="3.40.50.10490">
    <property type="entry name" value="Glucose-6-phosphate isomerase like protein, domain 1"/>
    <property type="match status" value="1"/>
</dbReference>
<dbReference type="AlphaFoldDB" id="A0AAX1L8M1"/>
<evidence type="ECO:0000259" key="1">
    <source>
        <dbReference type="PROSITE" id="PS51071"/>
    </source>
</evidence>
<accession>A0AAX1L8M1</accession>
<name>A0AAX1L8M1_9CORY</name>
<dbReference type="InterPro" id="IPR047640">
    <property type="entry name" value="RpiR-like"/>
</dbReference>
<dbReference type="PANTHER" id="PTHR30514:SF18">
    <property type="entry name" value="RPIR-FAMILY TRANSCRIPTIONAL REGULATOR"/>
    <property type="match status" value="1"/>
</dbReference>
<dbReference type="InterPro" id="IPR036388">
    <property type="entry name" value="WH-like_DNA-bd_sf"/>
</dbReference>
<dbReference type="RefSeq" id="WP_005392987.1">
    <property type="nucleotide sequence ID" value="NZ_CP069534.1"/>
</dbReference>
<dbReference type="PANTHER" id="PTHR30514">
    <property type="entry name" value="GLUCOKINASE"/>
    <property type="match status" value="1"/>
</dbReference>
<dbReference type="PROSITE" id="PS51071">
    <property type="entry name" value="HTH_RPIR"/>
    <property type="match status" value="1"/>
</dbReference>
<reference evidence="2" key="1">
    <citation type="submission" date="2021-02" db="EMBL/GenBank/DDBJ databases">
        <title>FDA dAtabase for Regulatory Grade micrObial Sequences (FDA-ARGOS): Supporting development and validation of Infectious Disease Dx tests.</title>
        <authorList>
            <person name="Sproer C."/>
            <person name="Gronow S."/>
            <person name="Severitt S."/>
            <person name="Schroder I."/>
            <person name="Tallon L."/>
            <person name="Sadzewicz L."/>
            <person name="Zhao X."/>
            <person name="Boylan J."/>
            <person name="Ott S."/>
            <person name="Bowen H."/>
            <person name="Vavikolanu K."/>
            <person name="Mehta A."/>
            <person name="Aluvathingal J."/>
            <person name="Nadendla S."/>
            <person name="Lowell S."/>
            <person name="Myers T."/>
            <person name="Yan Y."/>
            <person name="Sichtig H."/>
        </authorList>
    </citation>
    <scope>NUCLEOTIDE SEQUENCE</scope>
    <source>
        <strain evidence="2">FDAARGOS_1191</strain>
    </source>
</reference>
<dbReference type="InterPro" id="IPR046348">
    <property type="entry name" value="SIS_dom_sf"/>
</dbReference>
<sequence length="295" mass="33891">MREILTNGSEEPLFERVQKISDMTPMERDLADYFTDAYPELAFKNLVDICEATQSSTATVTRFVRKLGYQNFRDFSKQLRKEISSNFDSPLQRNSEIDDDPQSPGTLLFQHLARAQEDLQQTSRIVDCEEFELIADLISDADRSLFLNSSATGKDLLHYFYLLGKYHRPNLFFLPGIDMVPHELVDGNKDSILLTTNFDRHPIQVQSVMRAFKEMGGETILITNRQAGVLRRYSDHVLLVPSSSDFRFKSRSSMLVVLESLLAAMESRYPDRVKARTKKMEGLMEDFVVVAPRKK</sequence>
<evidence type="ECO:0000313" key="3">
    <source>
        <dbReference type="Proteomes" id="UP000617681"/>
    </source>
</evidence>
<dbReference type="CDD" id="cd05013">
    <property type="entry name" value="SIS_RpiR"/>
    <property type="match status" value="1"/>
</dbReference>
<dbReference type="SUPFAM" id="SSF53697">
    <property type="entry name" value="SIS domain"/>
    <property type="match status" value="1"/>
</dbReference>
<evidence type="ECO:0000313" key="2">
    <source>
        <dbReference type="EMBL" id="QRP70735.1"/>
    </source>
</evidence>
<proteinExistence type="predicted"/>
<dbReference type="Pfam" id="PF01418">
    <property type="entry name" value="HTH_6"/>
    <property type="match status" value="1"/>
</dbReference>
<dbReference type="GO" id="GO:0003700">
    <property type="term" value="F:DNA-binding transcription factor activity"/>
    <property type="evidence" value="ECO:0007669"/>
    <property type="project" value="InterPro"/>
</dbReference>
<protein>
    <submittedName>
        <fullName evidence="2">MurR/RpiR family transcriptional regulator</fullName>
    </submittedName>
</protein>
<dbReference type="SUPFAM" id="SSF46689">
    <property type="entry name" value="Homeodomain-like"/>
    <property type="match status" value="1"/>
</dbReference>
<dbReference type="Proteomes" id="UP000617681">
    <property type="component" value="Chromosome"/>
</dbReference>
<organism evidence="2 3">
    <name type="scientific">Corynebacterium glucuronolyticum</name>
    <dbReference type="NCBI Taxonomy" id="39791"/>
    <lineage>
        <taxon>Bacteria</taxon>
        <taxon>Bacillati</taxon>
        <taxon>Actinomycetota</taxon>
        <taxon>Actinomycetes</taxon>
        <taxon>Mycobacteriales</taxon>
        <taxon>Corynebacteriaceae</taxon>
        <taxon>Corynebacterium</taxon>
    </lineage>
</organism>
<dbReference type="InterPro" id="IPR000281">
    <property type="entry name" value="HTH_RpiR"/>
</dbReference>